<reference evidence="2" key="1">
    <citation type="journal article" date="2014" name="Int. J. Syst. Evol. Microbiol.">
        <title>Complete genome sequence of Corynebacterium casei LMG S-19264T (=DSM 44701T), isolated from a smear-ripened cheese.</title>
        <authorList>
            <consortium name="US DOE Joint Genome Institute (JGI-PGF)"/>
            <person name="Walter F."/>
            <person name="Albersmeier A."/>
            <person name="Kalinowski J."/>
            <person name="Ruckert C."/>
        </authorList>
    </citation>
    <scope>NUCLEOTIDE SEQUENCE</scope>
    <source>
        <strain evidence="2">JCM 4784</strain>
    </source>
</reference>
<dbReference type="SUPFAM" id="SSF50923">
    <property type="entry name" value="Hemopexin-like domain"/>
    <property type="match status" value="1"/>
</dbReference>
<dbReference type="Pfam" id="PF14200">
    <property type="entry name" value="RicinB_lectin_2"/>
    <property type="match status" value="1"/>
</dbReference>
<keyword evidence="3" id="KW-1185">Reference proteome</keyword>
<organism evidence="2 3">
    <name type="scientific">Streptomyces longispororuber</name>
    <dbReference type="NCBI Taxonomy" id="68230"/>
    <lineage>
        <taxon>Bacteria</taxon>
        <taxon>Bacillati</taxon>
        <taxon>Actinomycetota</taxon>
        <taxon>Actinomycetes</taxon>
        <taxon>Kitasatosporales</taxon>
        <taxon>Streptomycetaceae</taxon>
        <taxon>Streptomyces</taxon>
    </lineage>
</organism>
<proteinExistence type="predicted"/>
<sequence>MPHFREADVTALSEGIYLFKNEASGLYATVQPGAGEKQGAKVVLEELRGEGPARHGQLWHLRPHSARDGAWTIQNVLSTFRMDIMANRGRAGAAVQQCPAESRDDLLASQLWRPQETAGADEDTYAIVNVNSGKHLAVRGGRREVNAELEQAEPRTGVDRGTQVWRLERVPALGQTKGFDALTASVVSGTGGGVLGTVVSGLTGAAKGVLDAGGGVFETMAKVVTDPKAPYLRFDGFRGDEFIRFSQRHGIESGPKKITEQFTRPPRGFPEHYDDVMTARRGSGHTHAAILTDTIWEFSERSASTAPRRLDATLAPREKTHIDAATIGDAQGETVVLFLGDQVVRAPADDFSRVRDFPLKHTPEAFRSGLDTATSTAVDDEMHYFLVKGDEFVVVSEGRLIQDATKLADAYPFLSGVWM</sequence>
<dbReference type="Proteomes" id="UP000608024">
    <property type="component" value="Unassembled WGS sequence"/>
</dbReference>
<dbReference type="Gene3D" id="2.110.10.10">
    <property type="entry name" value="Hemopexin-like domain"/>
    <property type="match status" value="1"/>
</dbReference>
<dbReference type="AlphaFoldDB" id="A0A918Z5T1"/>
<dbReference type="CDD" id="cd00161">
    <property type="entry name" value="beta-trefoil_Ricin-like"/>
    <property type="match status" value="1"/>
</dbReference>
<name>A0A918Z5T1_9ACTN</name>
<evidence type="ECO:0000259" key="1">
    <source>
        <dbReference type="Pfam" id="PF14200"/>
    </source>
</evidence>
<dbReference type="InterPro" id="IPR000772">
    <property type="entry name" value="Ricin_B_lectin"/>
</dbReference>
<dbReference type="InterPro" id="IPR035992">
    <property type="entry name" value="Ricin_B-like_lectins"/>
</dbReference>
<accession>A0A918Z5T1</accession>
<dbReference type="PROSITE" id="PS50231">
    <property type="entry name" value="RICIN_B_LECTIN"/>
    <property type="match status" value="1"/>
</dbReference>
<dbReference type="InterPro" id="IPR036375">
    <property type="entry name" value="Hemopexin-like_dom_sf"/>
</dbReference>
<evidence type="ECO:0000313" key="3">
    <source>
        <dbReference type="Proteomes" id="UP000608024"/>
    </source>
</evidence>
<comment type="caution">
    <text evidence="2">The sequence shown here is derived from an EMBL/GenBank/DDBJ whole genome shotgun (WGS) entry which is preliminary data.</text>
</comment>
<feature type="domain" description="Ricin B lectin" evidence="1">
    <location>
        <begin position="57"/>
        <end position="150"/>
    </location>
</feature>
<dbReference type="EMBL" id="BNBT01000003">
    <property type="protein sequence ID" value="GHE37105.1"/>
    <property type="molecule type" value="Genomic_DNA"/>
</dbReference>
<reference evidence="2" key="2">
    <citation type="submission" date="2020-09" db="EMBL/GenBank/DDBJ databases">
        <authorList>
            <person name="Sun Q."/>
            <person name="Ohkuma M."/>
        </authorList>
    </citation>
    <scope>NUCLEOTIDE SEQUENCE</scope>
    <source>
        <strain evidence="2">JCM 4784</strain>
    </source>
</reference>
<evidence type="ECO:0000313" key="2">
    <source>
        <dbReference type="EMBL" id="GHE37105.1"/>
    </source>
</evidence>
<protein>
    <recommendedName>
        <fullName evidence="1">Ricin B lectin domain-containing protein</fullName>
    </recommendedName>
</protein>
<dbReference type="SUPFAM" id="SSF50370">
    <property type="entry name" value="Ricin B-like lectins"/>
    <property type="match status" value="1"/>
</dbReference>
<dbReference type="Gene3D" id="2.80.10.50">
    <property type="match status" value="1"/>
</dbReference>
<gene>
    <name evidence="2" type="ORF">GCM10018785_03500</name>
</gene>